<accession>A0AAV9A2B5</accession>
<comment type="similarity">
    <text evidence="4 13">Belongs to the cytochrome P450 family.</text>
</comment>
<dbReference type="InterPro" id="IPR036396">
    <property type="entry name" value="Cyt_P450_sf"/>
</dbReference>
<dbReference type="GO" id="GO:0009813">
    <property type="term" value="P:flavonoid biosynthetic process"/>
    <property type="evidence" value="ECO:0007669"/>
    <property type="project" value="UniProtKB-KW"/>
</dbReference>
<evidence type="ECO:0000256" key="5">
    <source>
        <dbReference type="ARBA" id="ARBA00022617"/>
    </source>
</evidence>
<evidence type="ECO:0000256" key="14">
    <source>
        <dbReference type="SAM" id="Phobius"/>
    </source>
</evidence>
<dbReference type="SUPFAM" id="SSF48264">
    <property type="entry name" value="Cytochrome P450"/>
    <property type="match status" value="1"/>
</dbReference>
<feature type="transmembrane region" description="Helical" evidence="14">
    <location>
        <begin position="6"/>
        <end position="25"/>
    </location>
</feature>
<dbReference type="InterPro" id="IPR001128">
    <property type="entry name" value="Cyt_P450"/>
</dbReference>
<dbReference type="PANTHER" id="PTHR47943:SF8">
    <property type="entry name" value="CYTOCHROME P450"/>
    <property type="match status" value="1"/>
</dbReference>
<dbReference type="AlphaFoldDB" id="A0AAV9A2B5"/>
<dbReference type="EMBL" id="JAUJYN010000021">
    <property type="protein sequence ID" value="KAK1258287.1"/>
    <property type="molecule type" value="Genomic_DNA"/>
</dbReference>
<evidence type="ECO:0000256" key="10">
    <source>
        <dbReference type="ARBA" id="ARBA00023136"/>
    </source>
</evidence>
<dbReference type="PANTHER" id="PTHR47943">
    <property type="entry name" value="CYTOCHROME P450 93A3-LIKE"/>
    <property type="match status" value="1"/>
</dbReference>
<dbReference type="GO" id="GO:0004497">
    <property type="term" value="F:monooxygenase activity"/>
    <property type="evidence" value="ECO:0007669"/>
    <property type="project" value="UniProtKB-KW"/>
</dbReference>
<comment type="subcellular location">
    <subcellularLocation>
        <location evidence="2">Membrane</location>
    </subcellularLocation>
</comment>
<evidence type="ECO:0000256" key="3">
    <source>
        <dbReference type="ARBA" id="ARBA00004966"/>
    </source>
</evidence>
<dbReference type="PRINTS" id="PR00463">
    <property type="entry name" value="EP450I"/>
</dbReference>
<comment type="pathway">
    <text evidence="3">Secondary metabolite biosynthesis; flavonoid biosynthesis.</text>
</comment>
<reference evidence="15" key="2">
    <citation type="submission" date="2023-06" db="EMBL/GenBank/DDBJ databases">
        <authorList>
            <person name="Ma L."/>
            <person name="Liu K.-W."/>
            <person name="Li Z."/>
            <person name="Hsiao Y.-Y."/>
            <person name="Qi Y."/>
            <person name="Fu T."/>
            <person name="Tang G."/>
            <person name="Zhang D."/>
            <person name="Sun W.-H."/>
            <person name="Liu D.-K."/>
            <person name="Li Y."/>
            <person name="Chen G.-Z."/>
            <person name="Liu X.-D."/>
            <person name="Liao X.-Y."/>
            <person name="Jiang Y.-T."/>
            <person name="Yu X."/>
            <person name="Hao Y."/>
            <person name="Huang J."/>
            <person name="Zhao X.-W."/>
            <person name="Ke S."/>
            <person name="Chen Y.-Y."/>
            <person name="Wu W.-L."/>
            <person name="Hsu J.-L."/>
            <person name="Lin Y.-F."/>
            <person name="Huang M.-D."/>
            <person name="Li C.-Y."/>
            <person name="Huang L."/>
            <person name="Wang Z.-W."/>
            <person name="Zhao X."/>
            <person name="Zhong W.-Y."/>
            <person name="Peng D.-H."/>
            <person name="Ahmad S."/>
            <person name="Lan S."/>
            <person name="Zhang J.-S."/>
            <person name="Tsai W.-C."/>
            <person name="Van De Peer Y."/>
            <person name="Liu Z.-J."/>
        </authorList>
    </citation>
    <scope>NUCLEOTIDE SEQUENCE</scope>
    <source>
        <strain evidence="15">SCP</strain>
        <tissue evidence="15">Leaves</tissue>
    </source>
</reference>
<dbReference type="Gene3D" id="1.10.630.10">
    <property type="entry name" value="Cytochrome P450"/>
    <property type="match status" value="1"/>
</dbReference>
<evidence type="ECO:0000313" key="15">
    <source>
        <dbReference type="EMBL" id="KAK1258287.1"/>
    </source>
</evidence>
<keyword evidence="6 12" id="KW-0479">Metal-binding</keyword>
<evidence type="ECO:0000256" key="1">
    <source>
        <dbReference type="ARBA" id="ARBA00001971"/>
    </source>
</evidence>
<dbReference type="Proteomes" id="UP001179952">
    <property type="component" value="Unassembled WGS sequence"/>
</dbReference>
<keyword evidence="9 13" id="KW-0503">Monooxygenase</keyword>
<name>A0AAV9A2B5_ACOGR</name>
<protein>
    <submittedName>
        <fullName evidence="15">Cytochrome P450 93A3</fullName>
    </submittedName>
</protein>
<gene>
    <name evidence="15" type="ORF">QJS04_geneDACA017257</name>
</gene>
<keyword evidence="10 14" id="KW-0472">Membrane</keyword>
<comment type="cofactor">
    <cofactor evidence="1 12">
        <name>heme</name>
        <dbReference type="ChEBI" id="CHEBI:30413"/>
    </cofactor>
</comment>
<reference evidence="15" key="1">
    <citation type="journal article" date="2023" name="Nat. Commun.">
        <title>Diploid and tetraploid genomes of Acorus and the evolution of monocots.</title>
        <authorList>
            <person name="Ma L."/>
            <person name="Liu K.W."/>
            <person name="Li Z."/>
            <person name="Hsiao Y.Y."/>
            <person name="Qi Y."/>
            <person name="Fu T."/>
            <person name="Tang G.D."/>
            <person name="Zhang D."/>
            <person name="Sun W.H."/>
            <person name="Liu D.K."/>
            <person name="Li Y."/>
            <person name="Chen G.Z."/>
            <person name="Liu X.D."/>
            <person name="Liao X.Y."/>
            <person name="Jiang Y.T."/>
            <person name="Yu X."/>
            <person name="Hao Y."/>
            <person name="Huang J."/>
            <person name="Zhao X.W."/>
            <person name="Ke S."/>
            <person name="Chen Y.Y."/>
            <person name="Wu W.L."/>
            <person name="Hsu J.L."/>
            <person name="Lin Y.F."/>
            <person name="Huang M.D."/>
            <person name="Li C.Y."/>
            <person name="Huang L."/>
            <person name="Wang Z.W."/>
            <person name="Zhao X."/>
            <person name="Zhong W.Y."/>
            <person name="Peng D.H."/>
            <person name="Ahmad S."/>
            <person name="Lan S."/>
            <person name="Zhang J.S."/>
            <person name="Tsai W.C."/>
            <person name="Van de Peer Y."/>
            <person name="Liu Z.J."/>
        </authorList>
    </citation>
    <scope>NUCLEOTIDE SEQUENCE</scope>
    <source>
        <strain evidence="15">SCP</strain>
    </source>
</reference>
<dbReference type="GO" id="GO:0020037">
    <property type="term" value="F:heme binding"/>
    <property type="evidence" value="ECO:0007669"/>
    <property type="project" value="InterPro"/>
</dbReference>
<keyword evidence="14" id="KW-0812">Transmembrane</keyword>
<dbReference type="GO" id="GO:0016705">
    <property type="term" value="F:oxidoreductase activity, acting on paired donors, with incorporation or reduction of molecular oxygen"/>
    <property type="evidence" value="ECO:0007669"/>
    <property type="project" value="InterPro"/>
</dbReference>
<evidence type="ECO:0000256" key="4">
    <source>
        <dbReference type="ARBA" id="ARBA00010617"/>
    </source>
</evidence>
<dbReference type="PRINTS" id="PR00385">
    <property type="entry name" value="P450"/>
</dbReference>
<keyword evidence="11" id="KW-0284">Flavonoid biosynthesis</keyword>
<dbReference type="InterPro" id="IPR017972">
    <property type="entry name" value="Cyt_P450_CS"/>
</dbReference>
<dbReference type="PROSITE" id="PS00086">
    <property type="entry name" value="CYTOCHROME_P450"/>
    <property type="match status" value="1"/>
</dbReference>
<dbReference type="FunFam" id="1.10.630.10:FF:000019">
    <property type="entry name" value="Cytochrome P450 family protein"/>
    <property type="match status" value="1"/>
</dbReference>
<dbReference type="InterPro" id="IPR002401">
    <property type="entry name" value="Cyt_P450_E_grp-I"/>
</dbReference>
<evidence type="ECO:0000256" key="13">
    <source>
        <dbReference type="RuleBase" id="RU000461"/>
    </source>
</evidence>
<keyword evidence="5 12" id="KW-0349">Heme</keyword>
<evidence type="ECO:0000256" key="9">
    <source>
        <dbReference type="ARBA" id="ARBA00023033"/>
    </source>
</evidence>
<evidence type="ECO:0000256" key="8">
    <source>
        <dbReference type="ARBA" id="ARBA00023004"/>
    </source>
</evidence>
<organism evidence="15 16">
    <name type="scientific">Acorus gramineus</name>
    <name type="common">Dwarf sweet flag</name>
    <dbReference type="NCBI Taxonomy" id="55184"/>
    <lineage>
        <taxon>Eukaryota</taxon>
        <taxon>Viridiplantae</taxon>
        <taxon>Streptophyta</taxon>
        <taxon>Embryophyta</taxon>
        <taxon>Tracheophyta</taxon>
        <taxon>Spermatophyta</taxon>
        <taxon>Magnoliopsida</taxon>
        <taxon>Liliopsida</taxon>
        <taxon>Acoraceae</taxon>
        <taxon>Acorus</taxon>
    </lineage>
</organism>
<feature type="binding site" description="axial binding residue" evidence="12">
    <location>
        <position position="444"/>
    </location>
    <ligand>
        <name>heme</name>
        <dbReference type="ChEBI" id="CHEBI:30413"/>
    </ligand>
    <ligandPart>
        <name>Fe</name>
        <dbReference type="ChEBI" id="CHEBI:18248"/>
    </ligandPart>
</feature>
<dbReference type="CDD" id="cd20655">
    <property type="entry name" value="CYP93"/>
    <property type="match status" value="1"/>
</dbReference>
<comment type="caution">
    <text evidence="15">The sequence shown here is derived from an EMBL/GenBank/DDBJ whole genome shotgun (WGS) entry which is preliminary data.</text>
</comment>
<keyword evidence="7 13" id="KW-0560">Oxidoreductase</keyword>
<evidence type="ECO:0000256" key="2">
    <source>
        <dbReference type="ARBA" id="ARBA00004370"/>
    </source>
</evidence>
<proteinExistence type="inferred from homology"/>
<evidence type="ECO:0000313" key="16">
    <source>
        <dbReference type="Proteomes" id="UP001179952"/>
    </source>
</evidence>
<keyword evidence="14" id="KW-1133">Transmembrane helix</keyword>
<evidence type="ECO:0000256" key="6">
    <source>
        <dbReference type="ARBA" id="ARBA00022723"/>
    </source>
</evidence>
<evidence type="ECO:0000256" key="7">
    <source>
        <dbReference type="ARBA" id="ARBA00023002"/>
    </source>
</evidence>
<dbReference type="GO" id="GO:0016020">
    <property type="term" value="C:membrane"/>
    <property type="evidence" value="ECO:0007669"/>
    <property type="project" value="UniProtKB-SubCell"/>
</dbReference>
<evidence type="ECO:0000256" key="11">
    <source>
        <dbReference type="ARBA" id="ARBA00023241"/>
    </source>
</evidence>
<sequence>MEDFTFYFILLFTTIILLSILNKSLSRKSDGLPPSPPGLPIIGHLHLLGPLPHQSVHALSARHGPLITLRFGSTPCIIASSPESAREFLKTHDADFASRPQSVAVHALSYGDSTFLFAKYGPYWRFMKKLCMSELLNGRMIDSFSPIRREERVSLVKSLLKKAESNEMVDMRGELIKLSYNVITRMMMSRRCTDTDGEAANVREIVEETEKIAGMFNLQDFIWFCKGLDLQGLNKVMDHVHNRFDKMIEGVLKEKEEERREGKGKERMKDLLDILLDVSEDVNAEVKLTRDNIKGFSMDIFTAGSDTSSVTTEWALAELINHPAILTKAQAEIDSIIGKTRLVEETDMPNLPYLQCIVKETLRLHPAAPFIIREATKDCVVSGYKIPNKTRLIVNAWSVGRDPKYWDEPLEFNPDRFLEKKNVGVETKGQHFQLLPFGSGRRGCPGASLGSRVVHATLASLVQCFDWKLDLVLDMKEGPGFTVPREKAFMCVPKARFNPFVTMGL</sequence>
<dbReference type="Pfam" id="PF00067">
    <property type="entry name" value="p450"/>
    <property type="match status" value="1"/>
</dbReference>
<keyword evidence="8 12" id="KW-0408">Iron</keyword>
<dbReference type="GO" id="GO:0005506">
    <property type="term" value="F:iron ion binding"/>
    <property type="evidence" value="ECO:0007669"/>
    <property type="project" value="InterPro"/>
</dbReference>
<keyword evidence="16" id="KW-1185">Reference proteome</keyword>
<evidence type="ECO:0000256" key="12">
    <source>
        <dbReference type="PIRSR" id="PIRSR602401-1"/>
    </source>
</evidence>